<dbReference type="AlphaFoldDB" id="A0AAX0S0M5"/>
<dbReference type="EMBL" id="CP030926">
    <property type="protein sequence ID" value="AXN39636.1"/>
    <property type="molecule type" value="Genomic_DNA"/>
</dbReference>
<sequence>MVLSLALFESQWFKVLLPVFLAAGLTQILNNYFTKRREKKNSQNEILKKFYYKTIPEIYDYFAVENDFKRWQSSTQ</sequence>
<feature type="transmembrane region" description="Helical" evidence="1">
    <location>
        <begin position="12"/>
        <end position="33"/>
    </location>
</feature>
<reference evidence="3 4" key="1">
    <citation type="submission" date="2017-09" db="EMBL/GenBank/DDBJ databases">
        <title>Large-scale bioinformatics analysis of Bacillus genomes uncovers conserved roles of natural products in bacterial physiology.</title>
        <authorList>
            <consortium name="Agbiome Team Llc"/>
            <person name="Bleich R.M."/>
            <person name="Kirk G.J."/>
            <person name="Santa Maria K.C."/>
            <person name="Allen S.E."/>
            <person name="Farag S."/>
            <person name="Shank E.A."/>
            <person name="Bowers A."/>
        </authorList>
    </citation>
    <scope>NUCLEOTIDE SEQUENCE [LARGE SCALE GENOMIC DNA]</scope>
    <source>
        <strain evidence="3 4">AFS003229</strain>
    </source>
</reference>
<keyword evidence="1" id="KW-0472">Membrane</keyword>
<organism evidence="3 4">
    <name type="scientific">Peribacillus butanolivorans</name>
    <dbReference type="NCBI Taxonomy" id="421767"/>
    <lineage>
        <taxon>Bacteria</taxon>
        <taxon>Bacillati</taxon>
        <taxon>Bacillota</taxon>
        <taxon>Bacilli</taxon>
        <taxon>Bacillales</taxon>
        <taxon>Bacillaceae</taxon>
        <taxon>Peribacillus</taxon>
    </lineage>
</organism>
<dbReference type="GeneID" id="95399643"/>
<name>A0AAX0S0M5_9BACI</name>
<reference evidence="2 5" key="2">
    <citation type="submission" date="2018-07" db="EMBL/GenBank/DDBJ databases">
        <title>The molecular basis for the intramolecular migration of carboxyl group in the catabolism of para-hydroxybenzoate via gentisate.</title>
        <authorList>
            <person name="Zhao H."/>
            <person name="Xu Y."/>
            <person name="Lin S."/>
            <person name="Spain J.C."/>
            <person name="Zhou N.-Y."/>
        </authorList>
    </citation>
    <scope>NUCLEOTIDE SEQUENCE [LARGE SCALE GENOMIC DNA]</scope>
    <source>
        <strain evidence="2 5">PHB-7a</strain>
    </source>
</reference>
<evidence type="ECO:0000256" key="1">
    <source>
        <dbReference type="SAM" id="Phobius"/>
    </source>
</evidence>
<dbReference type="EMBL" id="NUEQ01000026">
    <property type="protein sequence ID" value="PEJ31975.1"/>
    <property type="molecule type" value="Genomic_DNA"/>
</dbReference>
<keyword evidence="1" id="KW-0812">Transmembrane</keyword>
<dbReference type="RefSeq" id="WP_098176487.1">
    <property type="nucleotide sequence ID" value="NZ_CP030926.1"/>
</dbReference>
<dbReference type="Proteomes" id="UP000260457">
    <property type="component" value="Chromosome"/>
</dbReference>
<evidence type="ECO:0000313" key="5">
    <source>
        <dbReference type="Proteomes" id="UP000260457"/>
    </source>
</evidence>
<evidence type="ECO:0000313" key="4">
    <source>
        <dbReference type="Proteomes" id="UP000220106"/>
    </source>
</evidence>
<evidence type="ECO:0000313" key="3">
    <source>
        <dbReference type="EMBL" id="PEJ31975.1"/>
    </source>
</evidence>
<accession>A0AAX0S0M5</accession>
<gene>
    <name evidence="3" type="ORF">CN689_15165</name>
    <name evidence="2" type="ORF">DTO10_15510</name>
</gene>
<keyword evidence="1" id="KW-1133">Transmembrane helix</keyword>
<keyword evidence="5" id="KW-1185">Reference proteome</keyword>
<dbReference type="Proteomes" id="UP000220106">
    <property type="component" value="Unassembled WGS sequence"/>
</dbReference>
<evidence type="ECO:0000313" key="2">
    <source>
        <dbReference type="EMBL" id="AXN39636.1"/>
    </source>
</evidence>
<dbReference type="KEGG" id="pbut:DTO10_15510"/>
<proteinExistence type="predicted"/>
<protein>
    <submittedName>
        <fullName evidence="3">Uncharacterized protein</fullName>
    </submittedName>
</protein>